<evidence type="ECO:0000313" key="1">
    <source>
        <dbReference type="EMBL" id="KAJ8048333.1"/>
    </source>
</evidence>
<reference evidence="1" key="1">
    <citation type="submission" date="2021-10" db="EMBL/GenBank/DDBJ databases">
        <title>Tropical sea cucumber genome reveals ecological adaptation and Cuvierian tubules defense mechanism.</title>
        <authorList>
            <person name="Chen T."/>
        </authorList>
    </citation>
    <scope>NUCLEOTIDE SEQUENCE</scope>
    <source>
        <strain evidence="1">Nanhai2018</strain>
        <tissue evidence="1">Muscle</tissue>
    </source>
</reference>
<comment type="caution">
    <text evidence="1">The sequence shown here is derived from an EMBL/GenBank/DDBJ whole genome shotgun (WGS) entry which is preliminary data.</text>
</comment>
<protein>
    <submittedName>
        <fullName evidence="1">Uncharacterized protein</fullName>
    </submittedName>
</protein>
<dbReference type="EMBL" id="JAIZAY010000001">
    <property type="protein sequence ID" value="KAJ8048333.1"/>
    <property type="molecule type" value="Genomic_DNA"/>
</dbReference>
<proteinExistence type="predicted"/>
<sequence>MHKILDRKPASPLPPYKDAEILACNFGEFFTDKINKIRQELDTQTVINLPDFARDVPVWSTFKTLSEDDIRRLVIKAKSTHCKLDPLPTWLLKENIDVFLSALTKIVIMSLQNGQFPMDWKQAMVKPLLKKPGLNLFELSSSE</sequence>
<name>A0A9Q1CN97_HOLLE</name>
<accession>A0A9Q1CN97</accession>
<evidence type="ECO:0000313" key="2">
    <source>
        <dbReference type="Proteomes" id="UP001152320"/>
    </source>
</evidence>
<dbReference type="Proteomes" id="UP001152320">
    <property type="component" value="Chromosome 1"/>
</dbReference>
<gene>
    <name evidence="1" type="ORF">HOLleu_00602</name>
</gene>
<dbReference type="OrthoDB" id="6158911at2759"/>
<dbReference type="AlphaFoldDB" id="A0A9Q1CN97"/>
<keyword evidence="2" id="KW-1185">Reference proteome</keyword>
<organism evidence="1 2">
    <name type="scientific">Holothuria leucospilota</name>
    <name type="common">Black long sea cucumber</name>
    <name type="synonym">Mertensiothuria leucospilota</name>
    <dbReference type="NCBI Taxonomy" id="206669"/>
    <lineage>
        <taxon>Eukaryota</taxon>
        <taxon>Metazoa</taxon>
        <taxon>Echinodermata</taxon>
        <taxon>Eleutherozoa</taxon>
        <taxon>Echinozoa</taxon>
        <taxon>Holothuroidea</taxon>
        <taxon>Aspidochirotacea</taxon>
        <taxon>Aspidochirotida</taxon>
        <taxon>Holothuriidae</taxon>
        <taxon>Holothuria</taxon>
    </lineage>
</organism>